<name>D0LJV5_HALO1</name>
<evidence type="ECO:0000313" key="3">
    <source>
        <dbReference type="EMBL" id="ACY18462.1"/>
    </source>
</evidence>
<dbReference type="Proteomes" id="UP000001880">
    <property type="component" value="Chromosome"/>
</dbReference>
<dbReference type="KEGG" id="hoh:Hoch_5987"/>
<dbReference type="HOGENOM" id="CLU_626756_0_0_7"/>
<evidence type="ECO:0000259" key="2">
    <source>
        <dbReference type="Pfam" id="PF16169"/>
    </source>
</evidence>
<evidence type="ECO:0008006" key="5">
    <source>
        <dbReference type="Google" id="ProtNLM"/>
    </source>
</evidence>
<dbReference type="AlphaFoldDB" id="D0LJV5"/>
<feature type="domain" description="Butirosin biosynthesis protein H N-terminal" evidence="1">
    <location>
        <begin position="13"/>
        <end position="163"/>
    </location>
</feature>
<dbReference type="RefSeq" id="WP_012831054.1">
    <property type="nucleotide sequence ID" value="NC_013440.1"/>
</dbReference>
<reference evidence="3 4" key="1">
    <citation type="journal article" date="2010" name="Stand. Genomic Sci.">
        <title>Complete genome sequence of Haliangium ochraceum type strain (SMP-2).</title>
        <authorList>
            <consortium name="US DOE Joint Genome Institute (JGI-PGF)"/>
            <person name="Ivanova N."/>
            <person name="Daum C."/>
            <person name="Lang E."/>
            <person name="Abt B."/>
            <person name="Kopitz M."/>
            <person name="Saunders E."/>
            <person name="Lapidus A."/>
            <person name="Lucas S."/>
            <person name="Glavina Del Rio T."/>
            <person name="Nolan M."/>
            <person name="Tice H."/>
            <person name="Copeland A."/>
            <person name="Cheng J.F."/>
            <person name="Chen F."/>
            <person name="Bruce D."/>
            <person name="Goodwin L."/>
            <person name="Pitluck S."/>
            <person name="Mavromatis K."/>
            <person name="Pati A."/>
            <person name="Mikhailova N."/>
            <person name="Chen A."/>
            <person name="Palaniappan K."/>
            <person name="Land M."/>
            <person name="Hauser L."/>
            <person name="Chang Y.J."/>
            <person name="Jeffries C.D."/>
            <person name="Detter J.C."/>
            <person name="Brettin T."/>
            <person name="Rohde M."/>
            <person name="Goker M."/>
            <person name="Bristow J."/>
            <person name="Markowitz V."/>
            <person name="Eisen J.A."/>
            <person name="Hugenholtz P."/>
            <person name="Kyrpides N.C."/>
            <person name="Klenk H.P."/>
        </authorList>
    </citation>
    <scope>NUCLEOTIDE SEQUENCE [LARGE SCALE GENOMIC DNA]</scope>
    <source>
        <strain evidence="4">DSM 14365 / CIP 107738 / JCM 11303 / AJ 13395 / SMP-2</strain>
    </source>
</reference>
<evidence type="ECO:0000259" key="1">
    <source>
        <dbReference type="Pfam" id="PF14399"/>
    </source>
</evidence>
<proteinExistence type="predicted"/>
<dbReference type="EMBL" id="CP001804">
    <property type="protein sequence ID" value="ACY18462.1"/>
    <property type="molecule type" value="Genomic_DNA"/>
</dbReference>
<accession>D0LJV5</accession>
<sequence length="407" mass="43394">MAETPLRHRGGNHIETTVLMNALSHAGVRDPSSKEPMAEATVLGIAGGIGAGLSVCPSVQRNRIASGVSVIGRARSAATDGGFHKDLLERLGVPFRCVETSSPNAAEKKLAAELERGGPVIVQCSKELPYYGGGGPHCGVSTWAWDVLVYEIDQDARTAVVGDLSDVPLRVDLDSLSEARNQTCTHKNRSFALEPRPRALGVGELREAMRVGIEACVEGLQNPRMKTFSLAHLATWAKQLRNVKAKSGWLSSFPGGDLYWVLRDVYTTIEAEDGGGLMRGMYADFLEHAAAVLRKKKLAACADSYRALAQQWTALAEAALPSEIAPFAETKQLLSAQVERFAAQGPAAEIPCASARQRLGEIDAEMQRACPLAGEAAAAHLSALADRVDELHAAELAALEKLAQTVA</sequence>
<protein>
    <recommendedName>
        <fullName evidence="5">DUF4872 domain-containing protein</fullName>
    </recommendedName>
</protein>
<gene>
    <name evidence="3" type="ordered locus">Hoch_5987</name>
</gene>
<dbReference type="Pfam" id="PF16169">
    <property type="entry name" value="DUF4872"/>
    <property type="match status" value="1"/>
</dbReference>
<dbReference type="STRING" id="502025.Hoch_5987"/>
<dbReference type="Pfam" id="PF14399">
    <property type="entry name" value="BtrH_N"/>
    <property type="match status" value="1"/>
</dbReference>
<evidence type="ECO:0000313" key="4">
    <source>
        <dbReference type="Proteomes" id="UP000001880"/>
    </source>
</evidence>
<dbReference type="InterPro" id="IPR026935">
    <property type="entry name" value="BtrH_N"/>
</dbReference>
<organism evidence="3 4">
    <name type="scientific">Haliangium ochraceum (strain DSM 14365 / JCM 11303 / SMP-2)</name>
    <dbReference type="NCBI Taxonomy" id="502025"/>
    <lineage>
        <taxon>Bacteria</taxon>
        <taxon>Pseudomonadati</taxon>
        <taxon>Myxococcota</taxon>
        <taxon>Polyangia</taxon>
        <taxon>Haliangiales</taxon>
        <taxon>Kofleriaceae</taxon>
        <taxon>Haliangium</taxon>
    </lineage>
</organism>
<keyword evidence="4" id="KW-1185">Reference proteome</keyword>
<feature type="domain" description="DUF4872" evidence="2">
    <location>
        <begin position="175"/>
        <end position="319"/>
    </location>
</feature>
<dbReference type="InterPro" id="IPR032369">
    <property type="entry name" value="DUF4872"/>
</dbReference>